<evidence type="ECO:0000259" key="8">
    <source>
        <dbReference type="PROSITE" id="PS51352"/>
    </source>
</evidence>
<evidence type="ECO:0000256" key="3">
    <source>
        <dbReference type="ARBA" id="ARBA00022729"/>
    </source>
</evidence>
<feature type="region of interest" description="Disordered" evidence="6">
    <location>
        <begin position="270"/>
        <end position="300"/>
    </location>
</feature>
<dbReference type="Pfam" id="PF07970">
    <property type="entry name" value="COPIIcoated_ERV"/>
    <property type="match status" value="1"/>
</dbReference>
<proteinExistence type="predicted"/>
<dbReference type="PANTHER" id="PTHR10984">
    <property type="entry name" value="ENDOPLASMIC RETICULUM-GOLGI INTERMEDIATE COMPARTMENT PROTEIN"/>
    <property type="match status" value="1"/>
</dbReference>
<dbReference type="PANTHER" id="PTHR10984:SF37">
    <property type="entry name" value="PROTEIN DISULFIDE-ISOMERASE 5-3"/>
    <property type="match status" value="1"/>
</dbReference>
<dbReference type="Proteomes" id="UP000265515">
    <property type="component" value="Unassembled WGS sequence"/>
</dbReference>
<evidence type="ECO:0000256" key="7">
    <source>
        <dbReference type="SAM" id="Phobius"/>
    </source>
</evidence>
<protein>
    <recommendedName>
        <fullName evidence="8">Thioredoxin domain-containing protein</fullName>
    </recommendedName>
</protein>
<dbReference type="Gramene" id="GBG76509">
    <property type="protein sequence ID" value="GBG76509"/>
    <property type="gene ID" value="CBR_g22257"/>
</dbReference>
<evidence type="ECO:0000256" key="1">
    <source>
        <dbReference type="ARBA" id="ARBA00004167"/>
    </source>
</evidence>
<dbReference type="InterPro" id="IPR045888">
    <property type="entry name" value="Erv"/>
</dbReference>
<evidence type="ECO:0000256" key="6">
    <source>
        <dbReference type="SAM" id="MobiDB-lite"/>
    </source>
</evidence>
<feature type="domain" description="Thioredoxin" evidence="8">
    <location>
        <begin position="122"/>
        <end position="267"/>
    </location>
</feature>
<evidence type="ECO:0000256" key="5">
    <source>
        <dbReference type="ARBA" id="ARBA00023136"/>
    </source>
</evidence>
<evidence type="ECO:0000256" key="2">
    <source>
        <dbReference type="ARBA" id="ARBA00022692"/>
    </source>
</evidence>
<feature type="compositionally biased region" description="Low complexity" evidence="6">
    <location>
        <begin position="272"/>
        <end position="284"/>
    </location>
</feature>
<sequence length="485" mass="54379">MAASSATAKLKSFDFYRKIDRELTKASLSGAGFSVIAAVAMTFLFFTELNSFLTVTTTTNVVVDRSQDGEFLRINFNLSLPALSCEFASVDVSDVLGTHRFNLTKTVRKIPIDKNLRPIGRMLGSDPIPTPSNLDDVEEFHDGEAAAFVLTDHNFERTTKEYPILVVNFYAPWCSWCQRLEPAWEKASSIIRERHPPDSDGLVRMGKVDCTAERDLCRKHHVQAYPSIRIFRKGSDLKSAAGHHDHESYYGERDTDSLVKFVESLLQKHLAGDQQQQPPLLALPGDDKSDKKTRPAPPSGGCNIEGFVLVKKVPGNLMVSAHSGAHSFDASTMNMTHIVHHLSFGRRLAKRKVQLVERVKKHFAEEKDLLTGRAFTSVHDNITHDHYLQAVLTTVEPLRARETLFSYDYTAHSNILQSPNVPVVKFHYELSPMQVVITENRKSFAHFLTQVCAIIGGVFTVVGILDSLFHNAVRVMKKMELGKQF</sequence>
<comment type="caution">
    <text evidence="9">The sequence shown here is derived from an EMBL/GenBank/DDBJ whole genome shotgun (WGS) entry which is preliminary data.</text>
</comment>
<dbReference type="AlphaFoldDB" id="A0A388L2I4"/>
<dbReference type="SUPFAM" id="SSF52833">
    <property type="entry name" value="Thioredoxin-like"/>
    <property type="match status" value="1"/>
</dbReference>
<dbReference type="GO" id="GO:0030134">
    <property type="term" value="C:COPII-coated ER to Golgi transport vesicle"/>
    <property type="evidence" value="ECO:0007669"/>
    <property type="project" value="TreeGrafter"/>
</dbReference>
<dbReference type="EMBL" id="BFEA01000246">
    <property type="protein sequence ID" value="GBG76509.1"/>
    <property type="molecule type" value="Genomic_DNA"/>
</dbReference>
<keyword evidence="2 7" id="KW-0812">Transmembrane</keyword>
<keyword evidence="4 7" id="KW-1133">Transmembrane helix</keyword>
<dbReference type="FunFam" id="3.40.30.10:FF:000174">
    <property type="entry name" value="Protein disulfide-isomerase 5-4"/>
    <property type="match status" value="1"/>
</dbReference>
<dbReference type="OrthoDB" id="72053at2759"/>
<dbReference type="InterPro" id="IPR012936">
    <property type="entry name" value="Erv_C"/>
</dbReference>
<evidence type="ECO:0000313" key="10">
    <source>
        <dbReference type="Proteomes" id="UP000265515"/>
    </source>
</evidence>
<keyword evidence="10" id="KW-1185">Reference proteome</keyword>
<dbReference type="InterPro" id="IPR036249">
    <property type="entry name" value="Thioredoxin-like_sf"/>
</dbReference>
<comment type="subcellular location">
    <subcellularLocation>
        <location evidence="1">Membrane</location>
        <topology evidence="1">Single-pass membrane protein</topology>
    </subcellularLocation>
</comment>
<dbReference type="InterPro" id="IPR013766">
    <property type="entry name" value="Thioredoxin_domain"/>
</dbReference>
<feature type="transmembrane region" description="Helical" evidence="7">
    <location>
        <begin position="447"/>
        <end position="469"/>
    </location>
</feature>
<dbReference type="InterPro" id="IPR039542">
    <property type="entry name" value="Erv_N"/>
</dbReference>
<organism evidence="9 10">
    <name type="scientific">Chara braunii</name>
    <name type="common">Braun's stonewort</name>
    <dbReference type="NCBI Taxonomy" id="69332"/>
    <lineage>
        <taxon>Eukaryota</taxon>
        <taxon>Viridiplantae</taxon>
        <taxon>Streptophyta</taxon>
        <taxon>Charophyceae</taxon>
        <taxon>Charales</taxon>
        <taxon>Characeae</taxon>
        <taxon>Chara</taxon>
    </lineage>
</organism>
<dbReference type="STRING" id="69332.A0A388L2I4"/>
<dbReference type="Pfam" id="PF00085">
    <property type="entry name" value="Thioredoxin"/>
    <property type="match status" value="1"/>
</dbReference>
<dbReference type="GO" id="GO:0016020">
    <property type="term" value="C:membrane"/>
    <property type="evidence" value="ECO:0007669"/>
    <property type="project" value="UniProtKB-SubCell"/>
</dbReference>
<dbReference type="GO" id="GO:0005783">
    <property type="term" value="C:endoplasmic reticulum"/>
    <property type="evidence" value="ECO:0007669"/>
    <property type="project" value="TreeGrafter"/>
</dbReference>
<dbReference type="PROSITE" id="PS51352">
    <property type="entry name" value="THIOREDOXIN_2"/>
    <property type="match status" value="1"/>
</dbReference>
<reference evidence="9 10" key="1">
    <citation type="journal article" date="2018" name="Cell">
        <title>The Chara Genome: Secondary Complexity and Implications for Plant Terrestrialization.</title>
        <authorList>
            <person name="Nishiyama T."/>
            <person name="Sakayama H."/>
            <person name="Vries J.D."/>
            <person name="Buschmann H."/>
            <person name="Saint-Marcoux D."/>
            <person name="Ullrich K.K."/>
            <person name="Haas F.B."/>
            <person name="Vanderstraeten L."/>
            <person name="Becker D."/>
            <person name="Lang D."/>
            <person name="Vosolsobe S."/>
            <person name="Rombauts S."/>
            <person name="Wilhelmsson P.K.I."/>
            <person name="Janitza P."/>
            <person name="Kern R."/>
            <person name="Heyl A."/>
            <person name="Rumpler F."/>
            <person name="Villalobos L.I.A.C."/>
            <person name="Clay J.M."/>
            <person name="Skokan R."/>
            <person name="Toyoda A."/>
            <person name="Suzuki Y."/>
            <person name="Kagoshima H."/>
            <person name="Schijlen E."/>
            <person name="Tajeshwar N."/>
            <person name="Catarino B."/>
            <person name="Hetherington A.J."/>
            <person name="Saltykova A."/>
            <person name="Bonnot C."/>
            <person name="Breuninger H."/>
            <person name="Symeonidi A."/>
            <person name="Radhakrishnan G.V."/>
            <person name="Van Nieuwerburgh F."/>
            <person name="Deforce D."/>
            <person name="Chang C."/>
            <person name="Karol K.G."/>
            <person name="Hedrich R."/>
            <person name="Ulvskov P."/>
            <person name="Glockner G."/>
            <person name="Delwiche C.F."/>
            <person name="Petrasek J."/>
            <person name="Van de Peer Y."/>
            <person name="Friml J."/>
            <person name="Beilby M."/>
            <person name="Dolan L."/>
            <person name="Kohara Y."/>
            <person name="Sugano S."/>
            <person name="Fujiyama A."/>
            <person name="Delaux P.-M."/>
            <person name="Quint M."/>
            <person name="TheiBen G."/>
            <person name="Hagemann M."/>
            <person name="Harholt J."/>
            <person name="Dunand C."/>
            <person name="Zachgo S."/>
            <person name="Langdale J."/>
            <person name="Maumus F."/>
            <person name="Straeten D.V.D."/>
            <person name="Gould S.B."/>
            <person name="Rensing S.A."/>
        </authorList>
    </citation>
    <scope>NUCLEOTIDE SEQUENCE [LARGE SCALE GENOMIC DNA]</scope>
    <source>
        <strain evidence="9 10">S276</strain>
    </source>
</reference>
<evidence type="ECO:0000313" key="9">
    <source>
        <dbReference type="EMBL" id="GBG76509.1"/>
    </source>
</evidence>
<keyword evidence="5 7" id="KW-0472">Membrane</keyword>
<accession>A0A388L2I4</accession>
<dbReference type="Gene3D" id="3.40.30.10">
    <property type="entry name" value="Glutaredoxin"/>
    <property type="match status" value="1"/>
</dbReference>
<dbReference type="CDD" id="cd02961">
    <property type="entry name" value="PDI_a_family"/>
    <property type="match status" value="1"/>
</dbReference>
<feature type="transmembrane region" description="Helical" evidence="7">
    <location>
        <begin position="26"/>
        <end position="46"/>
    </location>
</feature>
<dbReference type="OMA" id="GNFHVHL"/>
<gene>
    <name evidence="9" type="ORF">CBR_g22257</name>
</gene>
<evidence type="ECO:0000256" key="4">
    <source>
        <dbReference type="ARBA" id="ARBA00022989"/>
    </source>
</evidence>
<dbReference type="Pfam" id="PF13850">
    <property type="entry name" value="ERGIC_N"/>
    <property type="match status" value="1"/>
</dbReference>
<name>A0A388L2I4_CHABU</name>
<keyword evidence="3" id="KW-0732">Signal</keyword>